<keyword evidence="9 12" id="KW-0333">Golgi apparatus</keyword>
<evidence type="ECO:0000256" key="1">
    <source>
        <dbReference type="ARBA" id="ARBA00004447"/>
    </source>
</evidence>
<dbReference type="InterPro" id="IPR055270">
    <property type="entry name" value="Glyco_tran_10_C"/>
</dbReference>
<dbReference type="EC" id="2.4.1.-" evidence="12"/>
<accession>A0AAV5T305</accession>
<evidence type="ECO:0000256" key="12">
    <source>
        <dbReference type="RuleBase" id="RU003832"/>
    </source>
</evidence>
<evidence type="ECO:0000256" key="10">
    <source>
        <dbReference type="ARBA" id="ARBA00023136"/>
    </source>
</evidence>
<feature type="domain" description="Fucosyltransferase C-terminal" evidence="13">
    <location>
        <begin position="183"/>
        <end position="339"/>
    </location>
</feature>
<sequence>MKCIIIAAIIAALITLMFIYNSQVYPMKIGLRKSYALNATQPQQKRIPKIIAWTGYFSSSLSERIRSYPCPYRCDVFDRTELPEEDADAIVFHFRNLWDPNMTLPKTRRPDQIYVSFLKEAPPHAGSAVNDPRFAINFFNSTVDYRINNFTYFDQSYFAPVATEDDREKMRPLSEEGFIEIIKKKTKPVLAIISNCDDKSGRLKYISELSKLINVTKTGWCYGRRISAERQEELIKSHFFVIAFENIACKDYATEKFWRIEKDIVPIVLRRWILKPKAPDGAYVAADDFESPRGMAEHLINAIENQDAYRKYFAYRNTHYKVTVDGFCDLCRDVYFNNVSATSHLDMKEYYSVSRECEFGTGNKLLSNTHHGERATEEISFEERFI</sequence>
<evidence type="ECO:0000313" key="15">
    <source>
        <dbReference type="EMBL" id="GMS87959.1"/>
    </source>
</evidence>
<name>A0AAV5T305_9BILA</name>
<dbReference type="Gene3D" id="3.40.50.11660">
    <property type="entry name" value="Glycosyl transferase family 10, C-terminal domain"/>
    <property type="match status" value="1"/>
</dbReference>
<keyword evidence="10" id="KW-0472">Membrane</keyword>
<keyword evidence="7" id="KW-0735">Signal-anchor</keyword>
<keyword evidence="16" id="KW-1185">Reference proteome</keyword>
<evidence type="ECO:0000313" key="16">
    <source>
        <dbReference type="Proteomes" id="UP001432027"/>
    </source>
</evidence>
<evidence type="ECO:0000256" key="3">
    <source>
        <dbReference type="ARBA" id="ARBA00008919"/>
    </source>
</evidence>
<keyword evidence="6 12" id="KW-0812">Transmembrane</keyword>
<dbReference type="InterPro" id="IPR038577">
    <property type="entry name" value="GT10-like_C_sf"/>
</dbReference>
<protein>
    <recommendedName>
        <fullName evidence="12">Fucosyltransferase</fullName>
        <ecNumber evidence="12">2.4.1.-</ecNumber>
    </recommendedName>
</protein>
<evidence type="ECO:0000256" key="4">
    <source>
        <dbReference type="ARBA" id="ARBA00022676"/>
    </source>
</evidence>
<gene>
    <name evidence="15" type="ORF">PENTCL1PPCAC_10134</name>
</gene>
<proteinExistence type="inferred from homology"/>
<dbReference type="Proteomes" id="UP001432027">
    <property type="component" value="Unassembled WGS sequence"/>
</dbReference>
<comment type="subcellular location">
    <subcellularLocation>
        <location evidence="1 12">Golgi apparatus</location>
        <location evidence="1 12">Golgi stack membrane</location>
        <topology evidence="1 12">Single-pass type II membrane protein</topology>
    </subcellularLocation>
</comment>
<dbReference type="PANTHER" id="PTHR48438">
    <property type="entry name" value="ALPHA-(1,3)-FUCOSYLTRANSFERASE C-RELATED"/>
    <property type="match status" value="1"/>
</dbReference>
<evidence type="ECO:0000259" key="13">
    <source>
        <dbReference type="Pfam" id="PF00852"/>
    </source>
</evidence>
<comment type="caution">
    <text evidence="15">The sequence shown here is derived from an EMBL/GenBank/DDBJ whole genome shotgun (WGS) entry which is preliminary data.</text>
</comment>
<evidence type="ECO:0000256" key="6">
    <source>
        <dbReference type="ARBA" id="ARBA00022692"/>
    </source>
</evidence>
<dbReference type="GO" id="GO:0008417">
    <property type="term" value="F:fucosyltransferase activity"/>
    <property type="evidence" value="ECO:0007669"/>
    <property type="project" value="InterPro"/>
</dbReference>
<evidence type="ECO:0000256" key="7">
    <source>
        <dbReference type="ARBA" id="ARBA00022968"/>
    </source>
</evidence>
<comment type="pathway">
    <text evidence="2">Protein modification; protein glycosylation.</text>
</comment>
<dbReference type="EMBL" id="BTSX01000003">
    <property type="protein sequence ID" value="GMS87959.1"/>
    <property type="molecule type" value="Genomic_DNA"/>
</dbReference>
<dbReference type="InterPro" id="IPR031481">
    <property type="entry name" value="Glyco_tran_10_N"/>
</dbReference>
<keyword evidence="5 12" id="KW-0808">Transferase</keyword>
<dbReference type="InterPro" id="IPR001503">
    <property type="entry name" value="Glyco_trans_10"/>
</dbReference>
<dbReference type="AlphaFoldDB" id="A0AAV5T305"/>
<evidence type="ECO:0000256" key="11">
    <source>
        <dbReference type="ARBA" id="ARBA00023180"/>
    </source>
</evidence>
<feature type="domain" description="Fucosyltransferase N-terminal" evidence="14">
    <location>
        <begin position="48"/>
        <end position="147"/>
    </location>
</feature>
<dbReference type="Pfam" id="PF00852">
    <property type="entry name" value="Glyco_transf_10"/>
    <property type="match status" value="1"/>
</dbReference>
<evidence type="ECO:0000259" key="14">
    <source>
        <dbReference type="Pfam" id="PF17039"/>
    </source>
</evidence>
<dbReference type="Pfam" id="PF17039">
    <property type="entry name" value="Glyco_tran_10_N"/>
    <property type="match status" value="1"/>
</dbReference>
<evidence type="ECO:0000256" key="8">
    <source>
        <dbReference type="ARBA" id="ARBA00022989"/>
    </source>
</evidence>
<dbReference type="PANTHER" id="PTHR48438:SF1">
    <property type="entry name" value="ALPHA-(1,3)-FUCOSYLTRANSFERASE C-RELATED"/>
    <property type="match status" value="1"/>
</dbReference>
<reference evidence="15" key="1">
    <citation type="submission" date="2023-10" db="EMBL/GenBank/DDBJ databases">
        <title>Genome assembly of Pristionchus species.</title>
        <authorList>
            <person name="Yoshida K."/>
            <person name="Sommer R.J."/>
        </authorList>
    </citation>
    <scope>NUCLEOTIDE SEQUENCE</scope>
    <source>
        <strain evidence="15">RS0144</strain>
    </source>
</reference>
<evidence type="ECO:0000256" key="5">
    <source>
        <dbReference type="ARBA" id="ARBA00022679"/>
    </source>
</evidence>
<evidence type="ECO:0000256" key="9">
    <source>
        <dbReference type="ARBA" id="ARBA00023034"/>
    </source>
</evidence>
<evidence type="ECO:0000256" key="2">
    <source>
        <dbReference type="ARBA" id="ARBA00004922"/>
    </source>
</evidence>
<comment type="similarity">
    <text evidence="3 12">Belongs to the glycosyltransferase 10 family.</text>
</comment>
<keyword evidence="8" id="KW-1133">Transmembrane helix</keyword>
<dbReference type="SUPFAM" id="SSF53756">
    <property type="entry name" value="UDP-Glycosyltransferase/glycogen phosphorylase"/>
    <property type="match status" value="1"/>
</dbReference>
<keyword evidence="4 12" id="KW-0328">Glycosyltransferase</keyword>
<keyword evidence="11" id="KW-0325">Glycoprotein</keyword>
<organism evidence="15 16">
    <name type="scientific">Pristionchus entomophagus</name>
    <dbReference type="NCBI Taxonomy" id="358040"/>
    <lineage>
        <taxon>Eukaryota</taxon>
        <taxon>Metazoa</taxon>
        <taxon>Ecdysozoa</taxon>
        <taxon>Nematoda</taxon>
        <taxon>Chromadorea</taxon>
        <taxon>Rhabditida</taxon>
        <taxon>Rhabditina</taxon>
        <taxon>Diplogasteromorpha</taxon>
        <taxon>Diplogasteroidea</taxon>
        <taxon>Neodiplogasteridae</taxon>
        <taxon>Pristionchus</taxon>
    </lineage>
</organism>
<dbReference type="GO" id="GO:0032580">
    <property type="term" value="C:Golgi cisterna membrane"/>
    <property type="evidence" value="ECO:0007669"/>
    <property type="project" value="UniProtKB-SubCell"/>
</dbReference>